<dbReference type="OrthoDB" id="9777271at2"/>
<evidence type="ECO:0000313" key="2">
    <source>
        <dbReference type="EMBL" id="SHK92319.1"/>
    </source>
</evidence>
<dbReference type="Pfam" id="PF05235">
    <property type="entry name" value="CHAD"/>
    <property type="match status" value="1"/>
</dbReference>
<dbReference type="InterPro" id="IPR007899">
    <property type="entry name" value="CHAD_dom"/>
</dbReference>
<dbReference type="SMART" id="SM00880">
    <property type="entry name" value="CHAD"/>
    <property type="match status" value="1"/>
</dbReference>
<dbReference type="PANTHER" id="PTHR39339:SF1">
    <property type="entry name" value="CHAD DOMAIN-CONTAINING PROTEIN"/>
    <property type="match status" value="1"/>
</dbReference>
<evidence type="ECO:0000259" key="1">
    <source>
        <dbReference type="PROSITE" id="PS51708"/>
    </source>
</evidence>
<gene>
    <name evidence="2" type="ORF">SAMN05443637_114138</name>
</gene>
<dbReference type="Proteomes" id="UP000184363">
    <property type="component" value="Unassembled WGS sequence"/>
</dbReference>
<reference evidence="2 3" key="1">
    <citation type="submission" date="2016-11" db="EMBL/GenBank/DDBJ databases">
        <authorList>
            <person name="Jaros S."/>
            <person name="Januszkiewicz K."/>
            <person name="Wedrychowicz H."/>
        </authorList>
    </citation>
    <scope>NUCLEOTIDE SEQUENCE [LARGE SCALE GENOMIC DNA]</scope>
    <source>
        <strain evidence="2 3">DSM 43832</strain>
    </source>
</reference>
<dbReference type="AlphaFoldDB" id="A0A1M6WF81"/>
<dbReference type="PROSITE" id="PS51708">
    <property type="entry name" value="CHAD"/>
    <property type="match status" value="1"/>
</dbReference>
<sequence>MAVVLDAAAHRLRVPLPEPVVASPSDPPVHHVRAALDLRLRALLAHEEGTRTGADIEDLHQMRVAVRRMRASLKAARPLLDATWADALRAELGWLGGALGPVRDLDVLLLRLRAEIEDLPGGERPAGYQLVAALGDEHATARAEMLAALDSPRYRALVERLADAVRLPLPTPSATQAQPELADLVRAEAGRLRKAVRRAGPDPEDAVLHALRIRGKRVRYTGELALAGLRGTRTGRTVKKLLAATAELQEVLGDHQDACVAEQRIRQLLDGLGELPPAEVVFVGGRLVERERARARRQRSLWWAAWERVDELVGKL</sequence>
<feature type="domain" description="CHAD" evidence="1">
    <location>
        <begin position="25"/>
        <end position="308"/>
    </location>
</feature>
<keyword evidence="3" id="KW-1185">Reference proteome</keyword>
<dbReference type="PANTHER" id="PTHR39339">
    <property type="entry name" value="SLR1444 PROTEIN"/>
    <property type="match status" value="1"/>
</dbReference>
<name>A0A1M6WF81_PSETH</name>
<dbReference type="Gene3D" id="1.40.20.10">
    <property type="entry name" value="CHAD domain"/>
    <property type="match status" value="1"/>
</dbReference>
<protein>
    <submittedName>
        <fullName evidence="2">CHAD domain-containing protein</fullName>
    </submittedName>
</protein>
<accession>A0A1M6WF81</accession>
<proteinExistence type="predicted"/>
<organism evidence="2 3">
    <name type="scientific">Pseudonocardia thermophila</name>
    <dbReference type="NCBI Taxonomy" id="1848"/>
    <lineage>
        <taxon>Bacteria</taxon>
        <taxon>Bacillati</taxon>
        <taxon>Actinomycetota</taxon>
        <taxon>Actinomycetes</taxon>
        <taxon>Pseudonocardiales</taxon>
        <taxon>Pseudonocardiaceae</taxon>
        <taxon>Pseudonocardia</taxon>
    </lineage>
</organism>
<dbReference type="InterPro" id="IPR038186">
    <property type="entry name" value="CHAD_dom_sf"/>
</dbReference>
<dbReference type="EMBL" id="FRAP01000014">
    <property type="protein sequence ID" value="SHK92319.1"/>
    <property type="molecule type" value="Genomic_DNA"/>
</dbReference>
<dbReference type="STRING" id="1848.SAMN05443637_114138"/>
<evidence type="ECO:0000313" key="3">
    <source>
        <dbReference type="Proteomes" id="UP000184363"/>
    </source>
</evidence>